<keyword evidence="2" id="KW-1185">Reference proteome</keyword>
<gene>
    <name evidence="1" type="ORF">WGH24286_00348</name>
</gene>
<proteinExistence type="predicted"/>
<name>A0ABM8ZAN4_9LACO</name>
<organism evidence="1 2">
    <name type="scientific">Periweissella ghanensis</name>
    <dbReference type="NCBI Taxonomy" id="467997"/>
    <lineage>
        <taxon>Bacteria</taxon>
        <taxon>Bacillati</taxon>
        <taxon>Bacillota</taxon>
        <taxon>Bacilli</taxon>
        <taxon>Lactobacillales</taxon>
        <taxon>Lactobacillaceae</taxon>
        <taxon>Periweissella</taxon>
    </lineage>
</organism>
<dbReference type="Proteomes" id="UP000789719">
    <property type="component" value="Unassembled WGS sequence"/>
</dbReference>
<dbReference type="EMBL" id="CAKKNT010000003">
    <property type="protein sequence ID" value="CAH0417932.1"/>
    <property type="molecule type" value="Genomic_DNA"/>
</dbReference>
<dbReference type="RefSeq" id="WP_230098042.1">
    <property type="nucleotide sequence ID" value="NZ_CAKKNT010000003.1"/>
</dbReference>
<reference evidence="1 2" key="1">
    <citation type="submission" date="2021-11" db="EMBL/GenBank/DDBJ databases">
        <authorList>
            <person name="Depoorter E."/>
        </authorList>
    </citation>
    <scope>NUCLEOTIDE SEQUENCE [LARGE SCALE GENOMIC DNA]</scope>
    <source>
        <strain evidence="1 2">LMG 24286</strain>
    </source>
</reference>
<comment type="caution">
    <text evidence="1">The sequence shown here is derived from an EMBL/GenBank/DDBJ whole genome shotgun (WGS) entry which is preliminary data.</text>
</comment>
<accession>A0ABM8ZAN4</accession>
<evidence type="ECO:0000313" key="1">
    <source>
        <dbReference type="EMBL" id="CAH0417932.1"/>
    </source>
</evidence>
<evidence type="ECO:0000313" key="2">
    <source>
        <dbReference type="Proteomes" id="UP000789719"/>
    </source>
</evidence>
<sequence>MKTRKHHLILGSLAVLILAVGGVILGEGYLKENVTAPNKPSIDIQKGTLTHAKLQHDDQLMAMALLSYGIHRVNSADFKPLSFEHGVKFVKSQPSDELTLYHLATGKHGQPYFAVAGDNQTTAKYYTATGEEVATVKMPTIINYLNTNFSNKQLKGFTDKVLVEDDIAEQQTASDSSSTK</sequence>
<protein>
    <submittedName>
        <fullName evidence="1">Uncharacterized protein</fullName>
    </submittedName>
</protein>